<reference evidence="2 3" key="1">
    <citation type="submission" date="2018-02" db="EMBL/GenBank/DDBJ databases">
        <title>Comparative genomes isolates from brazilian mangrove.</title>
        <authorList>
            <person name="Araujo J.E."/>
            <person name="Taketani R.G."/>
            <person name="Silva M.C.P."/>
            <person name="Loureco M.V."/>
            <person name="Andreote F.D."/>
        </authorList>
    </citation>
    <scope>NUCLEOTIDE SEQUENCE [LARGE SCALE GENOMIC DNA]</scope>
    <source>
        <strain evidence="2 3">Nap-Phe MGV</strain>
    </source>
</reference>
<keyword evidence="1" id="KW-0732">Signal</keyword>
<sequence>MLRILVFSLVIALSSVAHFAAAQGPLVPGTGTRIWYDDFENEEWEYVPNNPKASHEQDNQVRLPGGMSKNKMWGESSKRGHPDHIERFHTPPDGIEGSEGSLLMMTLQSNVPGRPSGDLGQDDLICRIPGSYAVSSYPSCVVRVYLQPFDKWEQYSAAASFGFRATVMGSRQKQSGGGLFSFNKTEREQSWPGIFIEHQLTKEGSRAFWVIRGSERGDFRGPEITETGWYTIGMSFTPDGRCHYYISKGVDDLTAEDRVGSHKPYNYTIESVQGMFFNVFNHDDGKSWSTPWIIDDPAFYLGRGGRPAR</sequence>
<accession>A0A2S8GJU3</accession>
<evidence type="ECO:0000313" key="3">
    <source>
        <dbReference type="Proteomes" id="UP000237819"/>
    </source>
</evidence>
<protein>
    <submittedName>
        <fullName evidence="2">Uncharacterized protein</fullName>
    </submittedName>
</protein>
<dbReference type="OrthoDB" id="242701at2"/>
<proteinExistence type="predicted"/>
<organism evidence="2 3">
    <name type="scientific">Blastopirellula marina</name>
    <dbReference type="NCBI Taxonomy" id="124"/>
    <lineage>
        <taxon>Bacteria</taxon>
        <taxon>Pseudomonadati</taxon>
        <taxon>Planctomycetota</taxon>
        <taxon>Planctomycetia</taxon>
        <taxon>Pirellulales</taxon>
        <taxon>Pirellulaceae</taxon>
        <taxon>Blastopirellula</taxon>
    </lineage>
</organism>
<feature type="signal peptide" evidence="1">
    <location>
        <begin position="1"/>
        <end position="19"/>
    </location>
</feature>
<name>A0A2S8GJU3_9BACT</name>
<dbReference type="EMBL" id="PUHZ01000018">
    <property type="protein sequence ID" value="PQO44713.1"/>
    <property type="molecule type" value="Genomic_DNA"/>
</dbReference>
<evidence type="ECO:0000313" key="2">
    <source>
        <dbReference type="EMBL" id="PQO44713.1"/>
    </source>
</evidence>
<dbReference type="AlphaFoldDB" id="A0A2S8GJU3"/>
<gene>
    <name evidence="2" type="ORF">C5Y93_18285</name>
</gene>
<feature type="chain" id="PRO_5015696222" evidence="1">
    <location>
        <begin position="20"/>
        <end position="309"/>
    </location>
</feature>
<comment type="caution">
    <text evidence="2">The sequence shown here is derived from an EMBL/GenBank/DDBJ whole genome shotgun (WGS) entry which is preliminary data.</text>
</comment>
<dbReference type="RefSeq" id="WP_105336887.1">
    <property type="nucleotide sequence ID" value="NZ_PUHZ01000018.1"/>
</dbReference>
<evidence type="ECO:0000256" key="1">
    <source>
        <dbReference type="SAM" id="SignalP"/>
    </source>
</evidence>
<dbReference type="Proteomes" id="UP000237819">
    <property type="component" value="Unassembled WGS sequence"/>
</dbReference>